<comment type="caution">
    <text evidence="1">The sequence shown here is derived from an EMBL/GenBank/DDBJ whole genome shotgun (WGS) entry which is preliminary data.</text>
</comment>
<evidence type="ECO:0000313" key="1">
    <source>
        <dbReference type="EMBL" id="KAI0084313.1"/>
    </source>
</evidence>
<proteinExistence type="predicted"/>
<name>A0ACB8TQI6_9APHY</name>
<gene>
    <name evidence="1" type="ORF">BDY19DRAFT_987554</name>
</gene>
<accession>A0ACB8TQI6</accession>
<organism evidence="1 2">
    <name type="scientific">Irpex rosettiformis</name>
    <dbReference type="NCBI Taxonomy" id="378272"/>
    <lineage>
        <taxon>Eukaryota</taxon>
        <taxon>Fungi</taxon>
        <taxon>Dikarya</taxon>
        <taxon>Basidiomycota</taxon>
        <taxon>Agaricomycotina</taxon>
        <taxon>Agaricomycetes</taxon>
        <taxon>Polyporales</taxon>
        <taxon>Irpicaceae</taxon>
        <taxon>Irpex</taxon>
    </lineage>
</organism>
<dbReference type="EMBL" id="MU274944">
    <property type="protein sequence ID" value="KAI0084313.1"/>
    <property type="molecule type" value="Genomic_DNA"/>
</dbReference>
<evidence type="ECO:0000313" key="2">
    <source>
        <dbReference type="Proteomes" id="UP001055072"/>
    </source>
</evidence>
<protein>
    <submittedName>
        <fullName evidence="1">Uncharacterized protein</fullName>
    </submittedName>
</protein>
<reference evidence="1" key="1">
    <citation type="journal article" date="2021" name="Environ. Microbiol.">
        <title>Gene family expansions and transcriptome signatures uncover fungal adaptations to wood decay.</title>
        <authorList>
            <person name="Hage H."/>
            <person name="Miyauchi S."/>
            <person name="Viragh M."/>
            <person name="Drula E."/>
            <person name="Min B."/>
            <person name="Chaduli D."/>
            <person name="Navarro D."/>
            <person name="Favel A."/>
            <person name="Norest M."/>
            <person name="Lesage-Meessen L."/>
            <person name="Balint B."/>
            <person name="Merenyi Z."/>
            <person name="de Eugenio L."/>
            <person name="Morin E."/>
            <person name="Martinez A.T."/>
            <person name="Baldrian P."/>
            <person name="Stursova M."/>
            <person name="Martinez M.J."/>
            <person name="Novotny C."/>
            <person name="Magnuson J.K."/>
            <person name="Spatafora J.W."/>
            <person name="Maurice S."/>
            <person name="Pangilinan J."/>
            <person name="Andreopoulos W."/>
            <person name="LaButti K."/>
            <person name="Hundley H."/>
            <person name="Na H."/>
            <person name="Kuo A."/>
            <person name="Barry K."/>
            <person name="Lipzen A."/>
            <person name="Henrissat B."/>
            <person name="Riley R."/>
            <person name="Ahrendt S."/>
            <person name="Nagy L.G."/>
            <person name="Grigoriev I.V."/>
            <person name="Martin F."/>
            <person name="Rosso M.N."/>
        </authorList>
    </citation>
    <scope>NUCLEOTIDE SEQUENCE</scope>
    <source>
        <strain evidence="1">CBS 384.51</strain>
    </source>
</reference>
<keyword evidence="2" id="KW-1185">Reference proteome</keyword>
<sequence length="275" mass="29626">MNLKLENVHVLVTGASGGIGLETARQFLEQGAKVSAHYRSQPSTLGALITEFGQGRVQPVRADLTKEEEVVQLFSEASRTYGPVQVIIVNHGYWPPEDVPIIRMTLDQWNSTVSTDLTSSFLVVREYLRQLETASDILKDKAAVVLIGSTAGKYGEAGHADYAASKSAMMYGLTLSLKNEIVKIAPRGRVNCVAPGWVRTPMAGTALENPSVVYQALATTPLRKVAEPIDIATQVVLLSSSAVSGHVTGQVLMVEGGMEGRLLNRPEDIQVVTRA</sequence>
<dbReference type="Proteomes" id="UP001055072">
    <property type="component" value="Unassembled WGS sequence"/>
</dbReference>